<dbReference type="CDD" id="cd00054">
    <property type="entry name" value="EGF_CA"/>
    <property type="match status" value="2"/>
</dbReference>
<dbReference type="Ensembl" id="ENSOMET00000031587.1">
    <property type="protein sequence ID" value="ENSOMEP00000036218.1"/>
    <property type="gene ID" value="ENSOMEG00000023779.1"/>
</dbReference>
<feature type="domain" description="Laminin G" evidence="7">
    <location>
        <begin position="783"/>
        <end position="953"/>
    </location>
</feature>
<evidence type="ECO:0000256" key="6">
    <source>
        <dbReference type="SAM" id="Phobius"/>
    </source>
</evidence>
<reference evidence="10" key="1">
    <citation type="submission" date="2025-08" db="UniProtKB">
        <authorList>
            <consortium name="Ensembl"/>
        </authorList>
    </citation>
    <scope>IDENTIFICATION</scope>
</reference>
<evidence type="ECO:0000259" key="9">
    <source>
        <dbReference type="PROSITE" id="PS50853"/>
    </source>
</evidence>
<evidence type="ECO:0000259" key="8">
    <source>
        <dbReference type="PROSITE" id="PS50026"/>
    </source>
</evidence>
<keyword evidence="3" id="KW-0966">Cell projection</keyword>
<dbReference type="OMA" id="CGEGTIE"/>
<dbReference type="SMART" id="SM00282">
    <property type="entry name" value="LamG"/>
    <property type="match status" value="3"/>
</dbReference>
<dbReference type="SMART" id="SM00181">
    <property type="entry name" value="EGF"/>
    <property type="match status" value="3"/>
</dbReference>
<dbReference type="PROSITE" id="PS00022">
    <property type="entry name" value="EGF_1"/>
    <property type="match status" value="3"/>
</dbReference>
<dbReference type="SMART" id="SM00179">
    <property type="entry name" value="EGF_CA"/>
    <property type="match status" value="2"/>
</dbReference>
<dbReference type="InterPro" id="IPR000742">
    <property type="entry name" value="EGF"/>
</dbReference>
<dbReference type="Pfam" id="PF02210">
    <property type="entry name" value="Laminin_G_2"/>
    <property type="match status" value="1"/>
</dbReference>
<feature type="domain" description="EGF-like" evidence="8">
    <location>
        <begin position="521"/>
        <end position="558"/>
    </location>
</feature>
<feature type="domain" description="EGF-like" evidence="8">
    <location>
        <begin position="302"/>
        <end position="340"/>
    </location>
</feature>
<evidence type="ECO:0000313" key="11">
    <source>
        <dbReference type="Proteomes" id="UP000261560"/>
    </source>
</evidence>
<evidence type="ECO:0000256" key="5">
    <source>
        <dbReference type="PROSITE-ProRule" id="PRU00122"/>
    </source>
</evidence>
<dbReference type="Proteomes" id="UP000261560">
    <property type="component" value="Unplaced"/>
</dbReference>
<reference evidence="10" key="2">
    <citation type="submission" date="2025-09" db="UniProtKB">
        <authorList>
            <consortium name="Ensembl"/>
        </authorList>
    </citation>
    <scope>IDENTIFICATION</scope>
</reference>
<dbReference type="GO" id="GO:0005509">
    <property type="term" value="F:calcium ion binding"/>
    <property type="evidence" value="ECO:0007669"/>
    <property type="project" value="InterPro"/>
</dbReference>
<keyword evidence="2 4" id="KW-1015">Disulfide bond</keyword>
<dbReference type="PROSITE" id="PS50025">
    <property type="entry name" value="LAM_G_DOMAIN"/>
    <property type="match status" value="3"/>
</dbReference>
<comment type="caution">
    <text evidence="4">Lacks conserved residue(s) required for the propagation of feature annotation.</text>
</comment>
<dbReference type="PROSITE" id="PS01186">
    <property type="entry name" value="EGF_2"/>
    <property type="match status" value="2"/>
</dbReference>
<dbReference type="PROSITE" id="PS50026">
    <property type="entry name" value="EGF_3"/>
    <property type="match status" value="3"/>
</dbReference>
<feature type="disulfide bond" evidence="4">
    <location>
        <begin position="766"/>
        <end position="775"/>
    </location>
</feature>
<dbReference type="Pfam" id="PF00054">
    <property type="entry name" value="Laminin_G_1"/>
    <property type="match status" value="2"/>
</dbReference>
<dbReference type="PANTHER" id="PTHR15036">
    <property type="entry name" value="PIKACHURIN-LIKE PROTEIN"/>
    <property type="match status" value="1"/>
</dbReference>
<dbReference type="PANTHER" id="PTHR15036:SF88">
    <property type="entry name" value="PIKACHURIN"/>
    <property type="match status" value="1"/>
</dbReference>
<evidence type="ECO:0000256" key="4">
    <source>
        <dbReference type="PROSITE-ProRule" id="PRU00076"/>
    </source>
</evidence>
<dbReference type="CDD" id="cd00063">
    <property type="entry name" value="FN3"/>
    <property type="match status" value="2"/>
</dbReference>
<feature type="domain" description="EGF-like" evidence="8">
    <location>
        <begin position="740"/>
        <end position="776"/>
    </location>
</feature>
<evidence type="ECO:0000256" key="2">
    <source>
        <dbReference type="ARBA" id="ARBA00023157"/>
    </source>
</evidence>
<dbReference type="FunFam" id="2.10.25.10:FF:000220">
    <property type="entry name" value="pikachurin isoform X3"/>
    <property type="match status" value="1"/>
</dbReference>
<dbReference type="GO" id="GO:0005604">
    <property type="term" value="C:basement membrane"/>
    <property type="evidence" value="ECO:0007669"/>
    <property type="project" value="UniProtKB-ARBA"/>
</dbReference>
<dbReference type="Pfam" id="PF25016">
    <property type="entry name" value="EGF_Pikachurin"/>
    <property type="match status" value="1"/>
</dbReference>
<evidence type="ECO:0000313" key="10">
    <source>
        <dbReference type="Ensembl" id="ENSOMEP00000036218.1"/>
    </source>
</evidence>
<dbReference type="GO" id="GO:0042995">
    <property type="term" value="C:cell projection"/>
    <property type="evidence" value="ECO:0007669"/>
    <property type="project" value="UniProtKB-SubCell"/>
</dbReference>
<dbReference type="Gene3D" id="2.60.40.10">
    <property type="entry name" value="Immunoglobulins"/>
    <property type="match status" value="2"/>
</dbReference>
<keyword evidence="11" id="KW-1185">Reference proteome</keyword>
<evidence type="ECO:0000256" key="1">
    <source>
        <dbReference type="ARBA" id="ARBA00004316"/>
    </source>
</evidence>
<dbReference type="SUPFAM" id="SSF49265">
    <property type="entry name" value="Fibronectin type III"/>
    <property type="match status" value="1"/>
</dbReference>
<dbReference type="InterPro" id="IPR001791">
    <property type="entry name" value="Laminin_G"/>
</dbReference>
<feature type="domain" description="Laminin G" evidence="7">
    <location>
        <begin position="342"/>
        <end position="520"/>
    </location>
</feature>
<feature type="disulfide bond" evidence="4">
    <location>
        <begin position="311"/>
        <end position="328"/>
    </location>
</feature>
<dbReference type="InterPro" id="IPR056943">
    <property type="entry name" value="EGF_Pikachurin"/>
</dbReference>
<dbReference type="InterPro" id="IPR013783">
    <property type="entry name" value="Ig-like_fold"/>
</dbReference>
<dbReference type="FunFam" id="2.60.120.200:FF:000034">
    <property type="entry name" value="pikachurin isoform X1"/>
    <property type="match status" value="1"/>
</dbReference>
<dbReference type="Pfam" id="PF00041">
    <property type="entry name" value="fn3"/>
    <property type="match status" value="2"/>
</dbReference>
<dbReference type="PROSITE" id="PS50853">
    <property type="entry name" value="FN3"/>
    <property type="match status" value="2"/>
</dbReference>
<evidence type="ECO:0000256" key="3">
    <source>
        <dbReference type="ARBA" id="ARBA00023273"/>
    </source>
</evidence>
<dbReference type="FunFam" id="2.60.120.200:FF:000032">
    <property type="entry name" value="pikachurin isoform X1"/>
    <property type="match status" value="1"/>
</dbReference>
<dbReference type="InterPro" id="IPR013320">
    <property type="entry name" value="ConA-like_dom_sf"/>
</dbReference>
<keyword evidence="6" id="KW-0812">Transmembrane</keyword>
<keyword evidence="4" id="KW-0245">EGF-like domain</keyword>
<dbReference type="GeneTree" id="ENSGT00940000158504"/>
<dbReference type="SUPFAM" id="SSF49899">
    <property type="entry name" value="Concanavalin A-like lectins/glucanases"/>
    <property type="match status" value="3"/>
</dbReference>
<feature type="domain" description="Laminin G" evidence="7">
    <location>
        <begin position="565"/>
        <end position="744"/>
    </location>
</feature>
<evidence type="ECO:0000259" key="7">
    <source>
        <dbReference type="PROSITE" id="PS50025"/>
    </source>
</evidence>
<comment type="subcellular location">
    <subcellularLocation>
        <location evidence="1">Cell projection</location>
    </subcellularLocation>
</comment>
<dbReference type="InterPro" id="IPR001881">
    <property type="entry name" value="EGF-like_Ca-bd_dom"/>
</dbReference>
<feature type="disulfide bond" evidence="4">
    <location>
        <begin position="548"/>
        <end position="557"/>
    </location>
</feature>
<feature type="disulfide bond" evidence="4">
    <location>
        <begin position="330"/>
        <end position="339"/>
    </location>
</feature>
<dbReference type="InterPro" id="IPR036116">
    <property type="entry name" value="FN3_sf"/>
</dbReference>
<proteinExistence type="predicted"/>
<dbReference type="Pfam" id="PF00008">
    <property type="entry name" value="EGF"/>
    <property type="match status" value="2"/>
</dbReference>
<dbReference type="InterPro" id="IPR003961">
    <property type="entry name" value="FN3_dom"/>
</dbReference>
<dbReference type="InterPro" id="IPR050372">
    <property type="entry name" value="Neurexin-related_CASP"/>
</dbReference>
<keyword evidence="6" id="KW-1133">Transmembrane helix</keyword>
<dbReference type="SMART" id="SM00060">
    <property type="entry name" value="FN3"/>
    <property type="match status" value="2"/>
</dbReference>
<organism evidence="10 11">
    <name type="scientific">Oryzias melastigma</name>
    <name type="common">Marine medaka</name>
    <dbReference type="NCBI Taxonomy" id="30732"/>
    <lineage>
        <taxon>Eukaryota</taxon>
        <taxon>Metazoa</taxon>
        <taxon>Chordata</taxon>
        <taxon>Craniata</taxon>
        <taxon>Vertebrata</taxon>
        <taxon>Euteleostomi</taxon>
        <taxon>Actinopterygii</taxon>
        <taxon>Neopterygii</taxon>
        <taxon>Teleostei</taxon>
        <taxon>Neoteleostei</taxon>
        <taxon>Acanthomorphata</taxon>
        <taxon>Ovalentaria</taxon>
        <taxon>Atherinomorphae</taxon>
        <taxon>Beloniformes</taxon>
        <taxon>Adrianichthyidae</taxon>
        <taxon>Oryziinae</taxon>
        <taxon>Oryzias</taxon>
    </lineage>
</organism>
<feature type="disulfide bond" evidence="5">
    <location>
        <begin position="926"/>
        <end position="953"/>
    </location>
</feature>
<feature type="domain" description="Fibronectin type-III" evidence="9">
    <location>
        <begin position="35"/>
        <end position="135"/>
    </location>
</feature>
<keyword evidence="6" id="KW-0472">Membrane</keyword>
<dbReference type="Gene3D" id="2.60.120.200">
    <property type="match status" value="4"/>
</dbReference>
<feature type="domain" description="Fibronectin type-III" evidence="9">
    <location>
        <begin position="143"/>
        <end position="238"/>
    </location>
</feature>
<dbReference type="AlphaFoldDB" id="A0A3B3E1I6"/>
<sequence>LDLDSRVLLLQLLPICSRKAQQLLLQFFRILNVCPPLDIQLETVNCSAFSVRWKMPRRHVSTITGYKVFYTELKNSRPIATTSMMDVPLSLEMLTTEVEIGNLKVNTKYRVSVGAYGWAGEGRPSMPRDVGTASHEMCMPPSPPTQPVVMAVSDTELALSWQQGETEGSAPVLHFLVAYIRPEMDTEWTYIREPIETNSMVLKGLIPETEYQFVVRAVNVHGVSPPSHINNPVRTLGSSDAGSGDIGRYFTDSRFKDEDGLDVDDSDYDIFIEEVRRKIFPLSTTSGTTTFSPWQGEVPRVYDLTCDDTVCPPDSFCLGDYDSGGSRCHCNLGRGGDTCSEVNFPRFYGYSHMTFEPLKNSYQTFQITLEFKANSEDGLLLYCGENEHGRGDFASVALVRGKIHYRFNCGTGAAQIVSESQVVLGRWHTVTVFRDGMSGWLRLDNDTPISGRSQGQYTKITFRSQLYLGGSPSTYWLVRATGTNRGFEGCVQSLTINNKVVDIRPWPLGKALSGADIGECSDSVCSQVSCANGGVCFANRADGYICLCPLGFRGLLCEESLLLSSPLFNETVFSYAVIPWPQRPQNYLSFMEFEVTFWPSTPDGVLLYSDDAASGDFLAINVVDKYVEFRFDCGSGEAVIRSDEQISLDSWHELRVSRTAKSGILQVDSQRPVEGISEGAFTQINCSSPLYIGGVPHYDKTKRTAKVLKPFTGIIQKLILNDRTISITARTAGGVNVINSAHPCVDSPCANGGTCRPKWDGYECDCPLGYDGRQCQKAVTEAIEIPQFIGRSYLTYDNRDILKRVSGSRTSLFMRFKSTAKDGLLLWRGDSPLRSNSDFLSMGLQDGNIVFRTFFNLFFIVYNSFLFVILRDGQSGKLTVDDYGAKTGRSPGKMRQLNINGPLYVGGMKEIALHTNRQYFGGLVGCVSHFTLSTDYHLALVEDAADGKNINTCSN</sequence>
<name>A0A3B3E1I6_ORYME</name>
<protein>
    <submittedName>
        <fullName evidence="10">EGF like, fibronectin type III and laminin G domains</fullName>
    </submittedName>
</protein>
<dbReference type="CDD" id="cd00110">
    <property type="entry name" value="LamG"/>
    <property type="match status" value="3"/>
</dbReference>
<dbReference type="Gene3D" id="2.10.25.10">
    <property type="entry name" value="Laminin"/>
    <property type="match status" value="2"/>
</dbReference>
<accession>A0A3B3E1I6</accession>
<feature type="transmembrane region" description="Helical" evidence="6">
    <location>
        <begin position="849"/>
        <end position="870"/>
    </location>
</feature>